<dbReference type="FunFam" id="3.40.50.300:FF:000630">
    <property type="entry name" value="ATP-binding cassette (ABC) transporter, putative"/>
    <property type="match status" value="1"/>
</dbReference>
<keyword evidence="5" id="KW-0677">Repeat</keyword>
<evidence type="ECO:0000256" key="9">
    <source>
        <dbReference type="ARBA" id="ARBA00022989"/>
    </source>
</evidence>
<keyword evidence="3" id="KW-0813">Transport</keyword>
<keyword evidence="10 11" id="KW-0472">Membrane</keyword>
<dbReference type="EMBL" id="JBBWWQ010000019">
    <property type="protein sequence ID" value="KAK8918386.1"/>
    <property type="molecule type" value="Genomic_DNA"/>
</dbReference>
<dbReference type="GO" id="GO:0016020">
    <property type="term" value="C:membrane"/>
    <property type="evidence" value="ECO:0007669"/>
    <property type="project" value="UniProtKB-SubCell"/>
</dbReference>
<feature type="transmembrane region" description="Helical" evidence="11">
    <location>
        <begin position="690"/>
        <end position="710"/>
    </location>
</feature>
<dbReference type="CDD" id="cd18605">
    <property type="entry name" value="ABC_6TM_MRP7_D2_like"/>
    <property type="match status" value="1"/>
</dbReference>
<evidence type="ECO:0000256" key="5">
    <source>
        <dbReference type="ARBA" id="ARBA00022737"/>
    </source>
</evidence>
<dbReference type="AlphaFoldDB" id="A0AAP0AWY7"/>
<evidence type="ECO:0000256" key="3">
    <source>
        <dbReference type="ARBA" id="ARBA00022448"/>
    </source>
</evidence>
<feature type="domain" description="ABC transmembrane type-1" evidence="13">
    <location>
        <begin position="435"/>
        <end position="718"/>
    </location>
</feature>
<dbReference type="Proteomes" id="UP001418222">
    <property type="component" value="Unassembled WGS sequence"/>
</dbReference>
<feature type="domain" description="ABC transporter" evidence="12">
    <location>
        <begin position="138"/>
        <end position="365"/>
    </location>
</feature>
<dbReference type="InterPro" id="IPR011527">
    <property type="entry name" value="ABC1_TM_dom"/>
</dbReference>
<evidence type="ECO:0000256" key="6">
    <source>
        <dbReference type="ARBA" id="ARBA00022741"/>
    </source>
</evidence>
<feature type="domain" description="ABC transporter" evidence="12">
    <location>
        <begin position="753"/>
        <end position="986"/>
    </location>
</feature>
<feature type="transmembrane region" description="Helical" evidence="11">
    <location>
        <begin position="661"/>
        <end position="684"/>
    </location>
</feature>
<dbReference type="PANTHER" id="PTHR24223:SF330">
    <property type="entry name" value="ATP-BINDING CASSETTE SUB-FAMILY C MEMBER 10"/>
    <property type="match status" value="1"/>
</dbReference>
<evidence type="ECO:0000256" key="2">
    <source>
        <dbReference type="ARBA" id="ARBA00009726"/>
    </source>
</evidence>
<dbReference type="InterPro" id="IPR003439">
    <property type="entry name" value="ABC_transporter-like_ATP-bd"/>
</dbReference>
<dbReference type="InterPro" id="IPR027417">
    <property type="entry name" value="P-loop_NTPase"/>
</dbReference>
<dbReference type="InterPro" id="IPR003593">
    <property type="entry name" value="AAA+_ATPase"/>
</dbReference>
<feature type="transmembrane region" description="Helical" evidence="11">
    <location>
        <begin position="31"/>
        <end position="55"/>
    </location>
</feature>
<organism evidence="14 15">
    <name type="scientific">Platanthera zijinensis</name>
    <dbReference type="NCBI Taxonomy" id="2320716"/>
    <lineage>
        <taxon>Eukaryota</taxon>
        <taxon>Viridiplantae</taxon>
        <taxon>Streptophyta</taxon>
        <taxon>Embryophyta</taxon>
        <taxon>Tracheophyta</taxon>
        <taxon>Spermatophyta</taxon>
        <taxon>Magnoliopsida</taxon>
        <taxon>Liliopsida</taxon>
        <taxon>Asparagales</taxon>
        <taxon>Orchidaceae</taxon>
        <taxon>Orchidoideae</taxon>
        <taxon>Orchideae</taxon>
        <taxon>Orchidinae</taxon>
        <taxon>Platanthera</taxon>
    </lineage>
</organism>
<feature type="transmembrane region" description="Helical" evidence="11">
    <location>
        <begin position="545"/>
        <end position="565"/>
    </location>
</feature>
<feature type="transmembrane region" description="Helical" evidence="11">
    <location>
        <begin position="428"/>
        <end position="448"/>
    </location>
</feature>
<keyword evidence="6" id="KW-0547">Nucleotide-binding</keyword>
<keyword evidence="7" id="KW-0067">ATP-binding</keyword>
<comment type="subcellular location">
    <subcellularLocation>
        <location evidence="1">Membrane</location>
    </subcellularLocation>
</comment>
<dbReference type="GO" id="GO:0016887">
    <property type="term" value="F:ATP hydrolysis activity"/>
    <property type="evidence" value="ECO:0007669"/>
    <property type="project" value="InterPro"/>
</dbReference>
<dbReference type="Gene3D" id="3.40.50.300">
    <property type="entry name" value="P-loop containing nucleotide triphosphate hydrolases"/>
    <property type="match status" value="2"/>
</dbReference>
<dbReference type="PROSITE" id="PS00211">
    <property type="entry name" value="ABC_TRANSPORTER_1"/>
    <property type="match status" value="2"/>
</dbReference>
<evidence type="ECO:0000259" key="12">
    <source>
        <dbReference type="PROSITE" id="PS50893"/>
    </source>
</evidence>
<dbReference type="SMART" id="SM00382">
    <property type="entry name" value="AAA"/>
    <property type="match status" value="2"/>
</dbReference>
<dbReference type="PANTHER" id="PTHR24223">
    <property type="entry name" value="ATP-BINDING CASSETTE SUB-FAMILY C"/>
    <property type="match status" value="1"/>
</dbReference>
<evidence type="ECO:0000313" key="14">
    <source>
        <dbReference type="EMBL" id="KAK8918386.1"/>
    </source>
</evidence>
<dbReference type="InterPro" id="IPR017871">
    <property type="entry name" value="ABC_transporter-like_CS"/>
</dbReference>
<sequence length="990" mass="109582">MHGWEYIFTERLMERRVLEIQHLATRKYLDAWCVFFWATTPTLFSLSTFGVFTLMGHSLDAAVVFTSVALFNILISPLNSFPWVINGLIDGVISSRRLSKFFSCPEHSTDFGLTQISTTDPVCHVECLDSLECNLNVVSFRDVSSVWSSSDKEEHSPVMSSITLNLPKGLLIVVIGEVGSGKSSLLNSILGEMRLIHGCLHSCGSIAYVPQVPWIQSGSVRDNILFGGDFITRRYEEVLHACALDVDISRMAGGDLAFIGEKGLNLSGGQRARLALARAIYRNSDIYILDDILSAVDSHVANWVLQKALLGPLTNHKTRLLCTHNAQAIASAHLVVVMDKGNVRWTGTFHGFLSSPFSTISTVEDSKNPFLQTSERKSNSIASIEIKSYIEQEGDHIVSLDQTQVVAESEFRKEGRVEFDVYKSYVKFAGWPLVVLIGLSAIFMQASRNGNDLWLSHWVDSSSGTNSTTFYLVILSIFGVSNSVFTFIRAFSFSYGGLRAAVHVHLELLNKIVNAPVHFFDQNPSGRILNRFSSDIYMIDDSLPFILNILLANFLSLLGIVVVLFYAQIVVLLLIFPFWYIYSKLQFYYRSTSRELRRLDSISRSPIYSSFTETLDGSSTIRAFKSEEFFMAKFSEHVGLYLKTSYSETTASLWLSLRLQLLAAFIISFISLMSVIGNCGYLPFKLGAPGLAGLALSYAAPIVSLLSSFLTSFTETEKELISVERVLQYMDIPQEENCGFLSPRPDWPTHGQIEFEHVTLRYKPSVPAALNTVSFKINAGMQVGVVGRTGAGKSSIINALFRLAPICGGRILIDSLNVAEVSVRELRRSFAVVPQIPFLFEGSLRDNLDPSGRTSDEKMWDVLAKCHLRNVIESAGGLDILVKENGSSFSVGQCQLISLARALIKSSKILCLDECTANIDTKTASILQNTISNDCRGTTVITIAHRISVVLNMDYILVLDNGVLVEQGDPGALLRDSSSRFSGFTRASSM</sequence>
<dbReference type="FunFam" id="1.20.1560.10:FF:000002">
    <property type="entry name" value="ABC transporter C family member 5"/>
    <property type="match status" value="1"/>
</dbReference>
<dbReference type="InterPro" id="IPR036640">
    <property type="entry name" value="ABC1_TM_sf"/>
</dbReference>
<dbReference type="SUPFAM" id="SSF52540">
    <property type="entry name" value="P-loop containing nucleoside triphosphate hydrolases"/>
    <property type="match status" value="2"/>
</dbReference>
<feature type="domain" description="ABC transmembrane type-1" evidence="13">
    <location>
        <begin position="1"/>
        <end position="90"/>
    </location>
</feature>
<evidence type="ECO:0000256" key="1">
    <source>
        <dbReference type="ARBA" id="ARBA00004370"/>
    </source>
</evidence>
<keyword evidence="9 11" id="KW-1133">Transmembrane helix</keyword>
<evidence type="ECO:0000313" key="15">
    <source>
        <dbReference type="Proteomes" id="UP001418222"/>
    </source>
</evidence>
<evidence type="ECO:0000259" key="13">
    <source>
        <dbReference type="PROSITE" id="PS50929"/>
    </source>
</evidence>
<dbReference type="InterPro" id="IPR050173">
    <property type="entry name" value="ABC_transporter_C-like"/>
</dbReference>
<dbReference type="GO" id="GO:0140359">
    <property type="term" value="F:ABC-type transporter activity"/>
    <property type="evidence" value="ECO:0007669"/>
    <property type="project" value="InterPro"/>
</dbReference>
<dbReference type="PROSITE" id="PS50893">
    <property type="entry name" value="ABC_TRANSPORTER_2"/>
    <property type="match status" value="2"/>
</dbReference>
<comment type="similarity">
    <text evidence="2">Belongs to the ABC transporter superfamily. ABCC family. Conjugate transporter (TC 3.A.1.208) subfamily.</text>
</comment>
<reference evidence="14 15" key="1">
    <citation type="journal article" date="2022" name="Nat. Plants">
        <title>Genomes of leafy and leafless Platanthera orchids illuminate the evolution of mycoheterotrophy.</title>
        <authorList>
            <person name="Li M.H."/>
            <person name="Liu K.W."/>
            <person name="Li Z."/>
            <person name="Lu H.C."/>
            <person name="Ye Q.L."/>
            <person name="Zhang D."/>
            <person name="Wang J.Y."/>
            <person name="Li Y.F."/>
            <person name="Zhong Z.M."/>
            <person name="Liu X."/>
            <person name="Yu X."/>
            <person name="Liu D.K."/>
            <person name="Tu X.D."/>
            <person name="Liu B."/>
            <person name="Hao Y."/>
            <person name="Liao X.Y."/>
            <person name="Jiang Y.T."/>
            <person name="Sun W.H."/>
            <person name="Chen J."/>
            <person name="Chen Y.Q."/>
            <person name="Ai Y."/>
            <person name="Zhai J.W."/>
            <person name="Wu S.S."/>
            <person name="Zhou Z."/>
            <person name="Hsiao Y.Y."/>
            <person name="Wu W.L."/>
            <person name="Chen Y.Y."/>
            <person name="Lin Y.F."/>
            <person name="Hsu J.L."/>
            <person name="Li C.Y."/>
            <person name="Wang Z.W."/>
            <person name="Zhao X."/>
            <person name="Zhong W.Y."/>
            <person name="Ma X.K."/>
            <person name="Ma L."/>
            <person name="Huang J."/>
            <person name="Chen G.Z."/>
            <person name="Huang M.Z."/>
            <person name="Huang L."/>
            <person name="Peng D.H."/>
            <person name="Luo Y.B."/>
            <person name="Zou S.Q."/>
            <person name="Chen S.P."/>
            <person name="Lan S."/>
            <person name="Tsai W.C."/>
            <person name="Van de Peer Y."/>
            <person name="Liu Z.J."/>
        </authorList>
    </citation>
    <scope>NUCLEOTIDE SEQUENCE [LARGE SCALE GENOMIC DNA]</scope>
    <source>
        <strain evidence="14">Lor287</strain>
    </source>
</reference>
<evidence type="ECO:0000256" key="7">
    <source>
        <dbReference type="ARBA" id="ARBA00022840"/>
    </source>
</evidence>
<dbReference type="CDD" id="cd03244">
    <property type="entry name" value="ABCC_MRP_domain2"/>
    <property type="match status" value="1"/>
</dbReference>
<evidence type="ECO:0000256" key="4">
    <source>
        <dbReference type="ARBA" id="ARBA00022692"/>
    </source>
</evidence>
<dbReference type="Pfam" id="PF00005">
    <property type="entry name" value="ABC_tran"/>
    <property type="match status" value="2"/>
</dbReference>
<dbReference type="FunFam" id="3.40.50.300:FF:000973">
    <property type="entry name" value="Multidrug resistance-associated protein 4"/>
    <property type="match status" value="1"/>
</dbReference>
<dbReference type="CDD" id="cd03250">
    <property type="entry name" value="ABCC_MRP_domain1"/>
    <property type="match status" value="1"/>
</dbReference>
<proteinExistence type="inferred from homology"/>
<dbReference type="Gene3D" id="1.20.1560.10">
    <property type="entry name" value="ABC transporter type 1, transmembrane domain"/>
    <property type="match status" value="2"/>
</dbReference>
<dbReference type="PROSITE" id="PS50929">
    <property type="entry name" value="ABC_TM1F"/>
    <property type="match status" value="2"/>
</dbReference>
<protein>
    <submittedName>
        <fullName evidence="14">ABC transporter C family member 13</fullName>
    </submittedName>
</protein>
<dbReference type="SUPFAM" id="SSF90123">
    <property type="entry name" value="ABC transporter transmembrane region"/>
    <property type="match status" value="2"/>
</dbReference>
<feature type="transmembrane region" description="Helical" evidence="11">
    <location>
        <begin position="61"/>
        <end position="89"/>
    </location>
</feature>
<name>A0AAP0AWY7_9ASPA</name>
<dbReference type="GO" id="GO:0005524">
    <property type="term" value="F:ATP binding"/>
    <property type="evidence" value="ECO:0007669"/>
    <property type="project" value="UniProtKB-KW"/>
</dbReference>
<gene>
    <name evidence="14" type="primary">ABCC13</name>
    <name evidence="14" type="ORF">KSP39_PZI021869</name>
</gene>
<feature type="transmembrane region" description="Helical" evidence="11">
    <location>
        <begin position="468"/>
        <end position="491"/>
    </location>
</feature>
<accession>A0AAP0AWY7</accession>
<evidence type="ECO:0000256" key="10">
    <source>
        <dbReference type="ARBA" id="ARBA00023136"/>
    </source>
</evidence>
<comment type="caution">
    <text evidence="14">The sequence shown here is derived from an EMBL/GenBank/DDBJ whole genome shotgun (WGS) entry which is preliminary data.</text>
</comment>
<dbReference type="Pfam" id="PF00664">
    <property type="entry name" value="ABC_membrane"/>
    <property type="match status" value="1"/>
</dbReference>
<keyword evidence="4 11" id="KW-0812">Transmembrane</keyword>
<evidence type="ECO:0000256" key="8">
    <source>
        <dbReference type="ARBA" id="ARBA00022967"/>
    </source>
</evidence>
<keyword evidence="8" id="KW-1278">Translocase</keyword>
<feature type="transmembrane region" description="Helical" evidence="11">
    <location>
        <begin position="571"/>
        <end position="589"/>
    </location>
</feature>
<keyword evidence="15" id="KW-1185">Reference proteome</keyword>
<evidence type="ECO:0000256" key="11">
    <source>
        <dbReference type="SAM" id="Phobius"/>
    </source>
</evidence>